<feature type="compositionally biased region" description="Basic and acidic residues" evidence="1">
    <location>
        <begin position="27"/>
        <end position="37"/>
    </location>
</feature>
<evidence type="ECO:0000313" key="2">
    <source>
        <dbReference type="EMBL" id="SMF99045.1"/>
    </source>
</evidence>
<dbReference type="Proteomes" id="UP000198460">
    <property type="component" value="Unassembled WGS sequence"/>
</dbReference>
<accession>A0A238H1C6</accession>
<name>A0A238H1C6_9BURK</name>
<proteinExistence type="predicted"/>
<dbReference type="EMBL" id="FXAN01000037">
    <property type="protein sequence ID" value="SMF99045.1"/>
    <property type="molecule type" value="Genomic_DNA"/>
</dbReference>
<dbReference type="AlphaFoldDB" id="A0A238H1C6"/>
<reference evidence="2 3" key="1">
    <citation type="submission" date="2017-04" db="EMBL/GenBank/DDBJ databases">
        <authorList>
            <person name="Afonso C.L."/>
            <person name="Miller P.J."/>
            <person name="Scott M.A."/>
            <person name="Spackman E."/>
            <person name="Goraichik I."/>
            <person name="Dimitrov K.M."/>
            <person name="Suarez D.L."/>
            <person name="Swayne D.E."/>
        </authorList>
    </citation>
    <scope>NUCLEOTIDE SEQUENCE [LARGE SCALE GENOMIC DNA]</scope>
    <source>
        <strain evidence="2">LMG 28154</strain>
    </source>
</reference>
<organism evidence="2 3">
    <name type="scientific">Burkholderia singularis</name>
    <dbReference type="NCBI Taxonomy" id="1503053"/>
    <lineage>
        <taxon>Bacteria</taxon>
        <taxon>Pseudomonadati</taxon>
        <taxon>Pseudomonadota</taxon>
        <taxon>Betaproteobacteria</taxon>
        <taxon>Burkholderiales</taxon>
        <taxon>Burkholderiaceae</taxon>
        <taxon>Burkholderia</taxon>
        <taxon>pseudomallei group</taxon>
    </lineage>
</organism>
<feature type="region of interest" description="Disordered" evidence="1">
    <location>
        <begin position="1"/>
        <end position="37"/>
    </location>
</feature>
<gene>
    <name evidence="2" type="ORF">BSIN_2262</name>
</gene>
<protein>
    <submittedName>
        <fullName evidence="2">Uncharacterized protein</fullName>
    </submittedName>
</protein>
<evidence type="ECO:0000313" key="3">
    <source>
        <dbReference type="Proteomes" id="UP000198460"/>
    </source>
</evidence>
<sequence>MAQASGGGSAKSRHKFWYPNQSPMAGRGERARTDGDF</sequence>
<evidence type="ECO:0000256" key="1">
    <source>
        <dbReference type="SAM" id="MobiDB-lite"/>
    </source>
</evidence>